<keyword evidence="11" id="KW-0325">Glycoprotein</keyword>
<dbReference type="GeneID" id="111134583"/>
<dbReference type="PROSITE" id="PS00109">
    <property type="entry name" value="PROTEIN_KINASE_TYR"/>
    <property type="match status" value="1"/>
</dbReference>
<dbReference type="InterPro" id="IPR000719">
    <property type="entry name" value="Prot_kinase_dom"/>
</dbReference>
<dbReference type="InterPro" id="IPR001245">
    <property type="entry name" value="Ser-Thr/Tyr_kinase_cat_dom"/>
</dbReference>
<sequence length="1374" mass="154109">MIVKNMYFQFNSGLLRMFLSCLIVLSAFVSGFQYLEPPDKPVELSRRAEVNATSCGLRLNCTSGSCRSGNIIKQSFVKLLENVTETCTESIITDKSSLPTYVSEDNGYINSTSSVRNVCNNLTMDITGIYPGFSFWIYIFPTTSSNCDLFKIKSNSKEEQVKFSGSSRNILVGNNSFSPPAILRRNTWIHIFLRSEVTSSSIFLDGMFHSSTSSLNLPMNPNAVIFNIGCDVTILDFQLYNQYLTNREIQQEIYRGTDLSKMTISYPECRCPTDYPVLVRDSNDPSGVFCRSSNSDRKVTRLLNGTVDSLRDDNPTTFWSSSDDTPTVFFKFEQIFMIDNVTIEFVSSSRPGNVEIKLFARKEEKNTHNFSSISYNTITWMVREDTPSENSSRSIVEKMVADTIEIKFSKKPQESVQIRAISIFGRCYCTGSSNSACIISGRTFNCTCDNNRNVLGVACEECPTGLYMDRDAFNCNQNCNCDQNGTKNESLNDCEDDGGQCTCKSNVQGRPCDTCKPLFYNLTKSDYNGCKKCDCGNGTKSCDAVSGRCICKNNVESNSSKCQNCVPLHYGVEGSECKACGCNPDGVSNSNLVCAEPHGNCSCKPKVIGRTCNQCMDGYYNLDGDNSVGCSPCYCSKVGRMSEICDKGPQGLCTCRGNYTSSTNRACDPVFLSDELDPAFGPISGNTTVTVKGQLLRSNDVRTEFSLDSSSYKNLDVQTDDIIQFQTPPYRIGKVTVKLRWSKAYERPGSLDFFKDFDFEYRPNPVVSSVQSIKSFESGGCKISIKGNNLNSVSKPKLIVYKNGTRIKKEDCAPVSSTEILCNSPGGFPKGTELRYGVALDGTTEYEDYSRFKTNNIEIVVDPVPTREDGEVQEYKPVFKTEITIEGQQFTSGCSSSDFTVVIKGSSANFSCTIKSLEKEMIKCEPDIDFPGVNDEDAMIMLFVGDKAYQIQKVKLHMFWNIWQFILIAVGGSVFILLVTLIPIFICCCCRSKRINFDNSNSTNGKDFSPLNQPDDMPLNHHQPRGRPNSYVGVQLETEHWDNFIHKINQSVRKLLNSSHVHKSEIVIGTRCIKKGSEIRIVNGNYATDTGKPNAGKSTIIKTLVNSYSSFDNELLPDWINSGLQECLRLRDIFDENVLQMQGVATDADRFFILYPGYKRSLKDYLLDKSKTPPTKSELFGMCVQLMEGVQHLHNMDIIHKDLAARNCVVDEDGNAKVTDAAFSWNLYPEDYMYDQRRGKYLPVRWMAPESLTAGFYDTASDVWSFGVLIWEIMSLSMYLPYHDQEENEKIKSYVVDTGYRLGKPENASDALYEDIMLRCWEHQGAHRPNFSDIGDKFEQLQNPNSDPGQVDYYNGPVANIDDIQNVYYNYGMN</sequence>
<name>A0A8B8EII2_CRAVI</name>
<keyword evidence="6" id="KW-0677">Repeat</keyword>
<evidence type="ECO:0000259" key="17">
    <source>
        <dbReference type="PROSITE" id="PS50027"/>
    </source>
</evidence>
<feature type="disulfide bond" evidence="13">
    <location>
        <begin position="503"/>
        <end position="512"/>
    </location>
</feature>
<evidence type="ECO:0000256" key="3">
    <source>
        <dbReference type="ARBA" id="ARBA00022525"/>
    </source>
</evidence>
<dbReference type="GO" id="GO:0007169">
    <property type="term" value="P:cell surface receptor protein tyrosine kinase signaling pathway"/>
    <property type="evidence" value="ECO:0007669"/>
    <property type="project" value="TreeGrafter"/>
</dbReference>
<keyword evidence="9 13" id="KW-1015">Disulfide bond</keyword>
<keyword evidence="5" id="KW-0732">Signal</keyword>
<dbReference type="InterPro" id="IPR050122">
    <property type="entry name" value="RTK"/>
</dbReference>
<dbReference type="InterPro" id="IPR013783">
    <property type="entry name" value="Ig-like_fold"/>
</dbReference>
<evidence type="ECO:0000256" key="15">
    <source>
        <dbReference type="SAM" id="Phobius"/>
    </source>
</evidence>
<feature type="domain" description="Protein kinase" evidence="16">
    <location>
        <begin position="1067"/>
        <end position="1341"/>
    </location>
</feature>
<dbReference type="Gene3D" id="2.10.25.10">
    <property type="entry name" value="Laminin"/>
    <property type="match status" value="1"/>
</dbReference>
<keyword evidence="3" id="KW-0964">Secreted</keyword>
<dbReference type="Gene3D" id="2.170.300.10">
    <property type="entry name" value="Tie2 ligand-binding domain superfamily"/>
    <property type="match status" value="1"/>
</dbReference>
<evidence type="ECO:0000256" key="8">
    <source>
        <dbReference type="ARBA" id="ARBA00023136"/>
    </source>
</evidence>
<evidence type="ECO:0000256" key="6">
    <source>
        <dbReference type="ARBA" id="ARBA00022737"/>
    </source>
</evidence>
<proteinExistence type="predicted"/>
<organism evidence="18 19">
    <name type="scientific">Crassostrea virginica</name>
    <name type="common">Eastern oyster</name>
    <dbReference type="NCBI Taxonomy" id="6565"/>
    <lineage>
        <taxon>Eukaryota</taxon>
        <taxon>Metazoa</taxon>
        <taxon>Spiralia</taxon>
        <taxon>Lophotrochozoa</taxon>
        <taxon>Mollusca</taxon>
        <taxon>Bivalvia</taxon>
        <taxon>Autobranchia</taxon>
        <taxon>Pteriomorphia</taxon>
        <taxon>Ostreida</taxon>
        <taxon>Ostreoidea</taxon>
        <taxon>Ostreidae</taxon>
        <taxon>Crassostrea</taxon>
    </lineage>
</organism>
<feature type="disulfide bond" evidence="13">
    <location>
        <begin position="603"/>
        <end position="612"/>
    </location>
</feature>
<keyword evidence="7 15" id="KW-1133">Transmembrane helix</keyword>
<dbReference type="PANTHER" id="PTHR24416">
    <property type="entry name" value="TYROSINE-PROTEIN KINASE RECEPTOR"/>
    <property type="match status" value="1"/>
</dbReference>
<dbReference type="RefSeq" id="XP_022339446.1">
    <property type="nucleotide sequence ID" value="XM_022483738.1"/>
</dbReference>
<dbReference type="SUPFAM" id="SSF57196">
    <property type="entry name" value="EGF/Laminin"/>
    <property type="match status" value="2"/>
</dbReference>
<keyword evidence="18" id="KW-1185">Reference proteome</keyword>
<dbReference type="CDD" id="cd00055">
    <property type="entry name" value="EGF_Lam"/>
    <property type="match status" value="3"/>
</dbReference>
<evidence type="ECO:0000256" key="10">
    <source>
        <dbReference type="ARBA" id="ARBA00023170"/>
    </source>
</evidence>
<dbReference type="InterPro" id="IPR011009">
    <property type="entry name" value="Kinase-like_dom_sf"/>
</dbReference>
<evidence type="ECO:0000313" key="18">
    <source>
        <dbReference type="Proteomes" id="UP000694844"/>
    </source>
</evidence>
<reference evidence="19" key="1">
    <citation type="submission" date="2025-08" db="UniProtKB">
        <authorList>
            <consortium name="RefSeq"/>
        </authorList>
    </citation>
    <scope>IDENTIFICATION</scope>
    <source>
        <tissue evidence="19">Whole sample</tissue>
    </source>
</reference>
<dbReference type="KEGG" id="cvn:111134583"/>
<keyword evidence="8 15" id="KW-0472">Membrane</keyword>
<evidence type="ECO:0000313" key="19">
    <source>
        <dbReference type="RefSeq" id="XP_022339446.1"/>
    </source>
</evidence>
<dbReference type="InterPro" id="IPR008266">
    <property type="entry name" value="Tyr_kinase_AS"/>
</dbReference>
<dbReference type="SMART" id="SM00429">
    <property type="entry name" value="IPT"/>
    <property type="match status" value="2"/>
</dbReference>
<dbReference type="GO" id="GO:0010976">
    <property type="term" value="P:positive regulation of neuron projection development"/>
    <property type="evidence" value="ECO:0007669"/>
    <property type="project" value="TreeGrafter"/>
</dbReference>
<dbReference type="PROSITE" id="PS01248">
    <property type="entry name" value="EGF_LAM_1"/>
    <property type="match status" value="2"/>
</dbReference>
<dbReference type="GO" id="GO:0051897">
    <property type="term" value="P:positive regulation of phosphatidylinositol 3-kinase/protein kinase B signal transduction"/>
    <property type="evidence" value="ECO:0007669"/>
    <property type="project" value="TreeGrafter"/>
</dbReference>
<evidence type="ECO:0000256" key="1">
    <source>
        <dbReference type="ARBA" id="ARBA00004167"/>
    </source>
</evidence>
<evidence type="ECO:0000256" key="4">
    <source>
        <dbReference type="ARBA" id="ARBA00022692"/>
    </source>
</evidence>
<evidence type="ECO:0000256" key="11">
    <source>
        <dbReference type="ARBA" id="ARBA00023180"/>
    </source>
</evidence>
<dbReference type="GO" id="GO:0043235">
    <property type="term" value="C:receptor complex"/>
    <property type="evidence" value="ECO:0007669"/>
    <property type="project" value="TreeGrafter"/>
</dbReference>
<comment type="caution">
    <text evidence="13">Lacks conserved residue(s) required for the propagation of feature annotation.</text>
</comment>
<dbReference type="GO" id="GO:0005524">
    <property type="term" value="F:ATP binding"/>
    <property type="evidence" value="ECO:0007669"/>
    <property type="project" value="InterPro"/>
</dbReference>
<feature type="domain" description="Laminin EGF-like" evidence="17">
    <location>
        <begin position="580"/>
        <end position="632"/>
    </location>
</feature>
<dbReference type="GO" id="GO:0004714">
    <property type="term" value="F:transmembrane receptor protein tyrosine kinase activity"/>
    <property type="evidence" value="ECO:0007669"/>
    <property type="project" value="TreeGrafter"/>
</dbReference>
<dbReference type="Gene3D" id="1.10.510.10">
    <property type="entry name" value="Transferase(Phosphotransferase) domain 1"/>
    <property type="match status" value="1"/>
</dbReference>
<dbReference type="Gene3D" id="2.60.120.200">
    <property type="match status" value="1"/>
</dbReference>
<evidence type="ECO:0000256" key="5">
    <source>
        <dbReference type="ARBA" id="ARBA00022729"/>
    </source>
</evidence>
<dbReference type="OrthoDB" id="3256376at2759"/>
<dbReference type="PANTHER" id="PTHR24416:SF349">
    <property type="entry name" value="TYROSINE-PROTEIN KINASE RYK"/>
    <property type="match status" value="1"/>
</dbReference>
<dbReference type="Pfam" id="PF00053">
    <property type="entry name" value="EGF_laminin"/>
    <property type="match status" value="2"/>
</dbReference>
<evidence type="ECO:0000256" key="2">
    <source>
        <dbReference type="ARBA" id="ARBA00004613"/>
    </source>
</evidence>
<evidence type="ECO:0000256" key="14">
    <source>
        <dbReference type="SAM" id="MobiDB-lite"/>
    </source>
</evidence>
<dbReference type="GO" id="GO:0005886">
    <property type="term" value="C:plasma membrane"/>
    <property type="evidence" value="ECO:0007669"/>
    <property type="project" value="TreeGrafter"/>
</dbReference>
<dbReference type="GO" id="GO:0005576">
    <property type="term" value="C:extracellular region"/>
    <property type="evidence" value="ECO:0007669"/>
    <property type="project" value="UniProtKB-SubCell"/>
</dbReference>
<evidence type="ECO:0000256" key="12">
    <source>
        <dbReference type="ARBA" id="ARBA00023292"/>
    </source>
</evidence>
<dbReference type="Pfam" id="PF07714">
    <property type="entry name" value="PK_Tyr_Ser-Thr"/>
    <property type="match status" value="1"/>
</dbReference>
<feature type="transmembrane region" description="Helical" evidence="15">
    <location>
        <begin position="962"/>
        <end position="986"/>
    </location>
</feature>
<dbReference type="InterPro" id="IPR013320">
    <property type="entry name" value="ConA-like_dom_sf"/>
</dbReference>
<comment type="subcellular location">
    <subcellularLocation>
        <location evidence="1">Membrane</location>
        <topology evidence="1">Single-pass membrane protein</topology>
    </subcellularLocation>
    <subcellularLocation>
        <location evidence="2">Secreted</location>
    </subcellularLocation>
</comment>
<accession>A0A8B8EII2</accession>
<dbReference type="InterPro" id="IPR014756">
    <property type="entry name" value="Ig_E-set"/>
</dbReference>
<dbReference type="InterPro" id="IPR002049">
    <property type="entry name" value="LE_dom"/>
</dbReference>
<feature type="region of interest" description="Disordered" evidence="14">
    <location>
        <begin position="1006"/>
        <end position="1025"/>
    </location>
</feature>
<dbReference type="PROSITE" id="PS50027">
    <property type="entry name" value="EGF_LAM_2"/>
    <property type="match status" value="2"/>
</dbReference>
<dbReference type="SUPFAM" id="SSF81296">
    <property type="entry name" value="E set domains"/>
    <property type="match status" value="1"/>
</dbReference>
<dbReference type="SUPFAM" id="SSF49899">
    <property type="entry name" value="Concanavalin A-like lectins/glucanases"/>
    <property type="match status" value="1"/>
</dbReference>
<feature type="domain" description="Laminin EGF-like" evidence="17">
    <location>
        <begin position="479"/>
        <end position="532"/>
    </location>
</feature>
<dbReference type="SUPFAM" id="SSF56112">
    <property type="entry name" value="Protein kinase-like (PK-like)"/>
    <property type="match status" value="1"/>
</dbReference>
<dbReference type="InterPro" id="IPR002909">
    <property type="entry name" value="IPT_dom"/>
</dbReference>
<evidence type="ECO:0000256" key="7">
    <source>
        <dbReference type="ARBA" id="ARBA00022989"/>
    </source>
</evidence>
<evidence type="ECO:0000256" key="13">
    <source>
        <dbReference type="PROSITE-ProRule" id="PRU00460"/>
    </source>
</evidence>
<keyword evidence="4 15" id="KW-0812">Transmembrane</keyword>
<evidence type="ECO:0000256" key="9">
    <source>
        <dbReference type="ARBA" id="ARBA00023157"/>
    </source>
</evidence>
<dbReference type="PRINTS" id="PR00011">
    <property type="entry name" value="EGFLAMININ"/>
</dbReference>
<dbReference type="Gene3D" id="2.60.40.10">
    <property type="entry name" value="Immunoglobulins"/>
    <property type="match status" value="1"/>
</dbReference>
<evidence type="ECO:0000259" key="16">
    <source>
        <dbReference type="PROSITE" id="PS50011"/>
    </source>
</evidence>
<dbReference type="PRINTS" id="PR00109">
    <property type="entry name" value="TYRKINASE"/>
</dbReference>
<dbReference type="PROSITE" id="PS50011">
    <property type="entry name" value="PROTEIN_KINASE_DOM"/>
    <property type="match status" value="1"/>
</dbReference>
<dbReference type="FunFam" id="2.10.25.10:FF:000090">
    <property type="entry name" value="laminin subunit alpha"/>
    <property type="match status" value="2"/>
</dbReference>
<dbReference type="SMART" id="SM00180">
    <property type="entry name" value="EGF_Lam"/>
    <property type="match status" value="3"/>
</dbReference>
<keyword evidence="12 13" id="KW-0424">Laminin EGF-like domain</keyword>
<dbReference type="CDD" id="cd00102">
    <property type="entry name" value="IPT"/>
    <property type="match status" value="1"/>
</dbReference>
<keyword evidence="10" id="KW-0675">Receptor</keyword>
<dbReference type="Pfam" id="PF01833">
    <property type="entry name" value="TIG"/>
    <property type="match status" value="2"/>
</dbReference>
<dbReference type="Proteomes" id="UP000694844">
    <property type="component" value="Chromosome 5"/>
</dbReference>
<protein>
    <submittedName>
        <fullName evidence="19">Uncharacterized protein LOC111134583 isoform X1</fullName>
    </submittedName>
</protein>
<gene>
    <name evidence="19" type="primary">LOC111134583</name>
</gene>